<dbReference type="AlphaFoldDB" id="A0A9W9FZV3"/>
<feature type="region of interest" description="Disordered" evidence="1">
    <location>
        <begin position="138"/>
        <end position="192"/>
    </location>
</feature>
<sequence>MEYFNYGNERRRPIEDKGAEDEPTLEAYNLPWAWDEIQELTCHDFVQNDSNYLLIKRWITADFQEELFSHSKRLKESEMLDDNNDRTEEENKARQEEVKFRVRKWRDDTFREQAEQRRLYDDETGERLRRLARYERVDQEEAKRKRNEEKRDSERVGYGRREQTQAKSTYEEAKHESAVSDNWIGASKRRTS</sequence>
<reference evidence="2" key="2">
    <citation type="journal article" date="2023" name="IMA Fungus">
        <title>Comparative genomic study of the Penicillium genus elucidates a diverse pangenome and 15 lateral gene transfer events.</title>
        <authorList>
            <person name="Petersen C."/>
            <person name="Sorensen T."/>
            <person name="Nielsen M.R."/>
            <person name="Sondergaard T.E."/>
            <person name="Sorensen J.L."/>
            <person name="Fitzpatrick D.A."/>
            <person name="Frisvad J.C."/>
            <person name="Nielsen K.L."/>
        </authorList>
    </citation>
    <scope>NUCLEOTIDE SEQUENCE</scope>
    <source>
        <strain evidence="2">IBT 30069</strain>
    </source>
</reference>
<accession>A0A9W9FZV3</accession>
<gene>
    <name evidence="2" type="ORF">N7456_006142</name>
</gene>
<dbReference type="Proteomes" id="UP001149165">
    <property type="component" value="Unassembled WGS sequence"/>
</dbReference>
<evidence type="ECO:0000313" key="3">
    <source>
        <dbReference type="Proteomes" id="UP001149165"/>
    </source>
</evidence>
<name>A0A9W9FZV3_9EURO</name>
<protein>
    <submittedName>
        <fullName evidence="2">Uncharacterized protein</fullName>
    </submittedName>
</protein>
<evidence type="ECO:0000313" key="2">
    <source>
        <dbReference type="EMBL" id="KAJ5109467.1"/>
    </source>
</evidence>
<dbReference type="OrthoDB" id="6133115at2759"/>
<dbReference type="EMBL" id="JAPQKH010000003">
    <property type="protein sequence ID" value="KAJ5109467.1"/>
    <property type="molecule type" value="Genomic_DNA"/>
</dbReference>
<comment type="caution">
    <text evidence="2">The sequence shown here is derived from an EMBL/GenBank/DDBJ whole genome shotgun (WGS) entry which is preliminary data.</text>
</comment>
<keyword evidence="3" id="KW-1185">Reference proteome</keyword>
<organism evidence="2 3">
    <name type="scientific">Penicillium angulare</name>
    <dbReference type="NCBI Taxonomy" id="116970"/>
    <lineage>
        <taxon>Eukaryota</taxon>
        <taxon>Fungi</taxon>
        <taxon>Dikarya</taxon>
        <taxon>Ascomycota</taxon>
        <taxon>Pezizomycotina</taxon>
        <taxon>Eurotiomycetes</taxon>
        <taxon>Eurotiomycetidae</taxon>
        <taxon>Eurotiales</taxon>
        <taxon>Aspergillaceae</taxon>
        <taxon>Penicillium</taxon>
    </lineage>
</organism>
<feature type="compositionally biased region" description="Basic and acidic residues" evidence="1">
    <location>
        <begin position="138"/>
        <end position="178"/>
    </location>
</feature>
<evidence type="ECO:0000256" key="1">
    <source>
        <dbReference type="SAM" id="MobiDB-lite"/>
    </source>
</evidence>
<proteinExistence type="predicted"/>
<feature type="region of interest" description="Disordered" evidence="1">
    <location>
        <begin position="78"/>
        <end position="97"/>
    </location>
</feature>
<reference evidence="2" key="1">
    <citation type="submission" date="2022-11" db="EMBL/GenBank/DDBJ databases">
        <authorList>
            <person name="Petersen C."/>
        </authorList>
    </citation>
    <scope>NUCLEOTIDE SEQUENCE</scope>
    <source>
        <strain evidence="2">IBT 30069</strain>
    </source>
</reference>